<evidence type="ECO:0000256" key="1">
    <source>
        <dbReference type="SAM" id="Phobius"/>
    </source>
</evidence>
<name>A0ABW5UR07_9BURK</name>
<sequence length="441" mass="49149">MLTPEQRRSLQQAKRMPLVLLLLVSAGFVATALAGTRWAIAGQEVPLWLACLRAICEAAMVGALADWFAVTALFRPIPLPWVGRHTAIIPRNKDRIGENLAVFVRDKFLDAPSLVALIGRHDPARALSDWLTTPANSTLLGRQVARLALAALEMVQDTQVEKFLTQSLKAILSQLNLTGAAASLLTGLTQGGRHQAVLDDVLARLGSVLRNEQTHVLIAHTIVAWLKREHPLKEKMLPTDWLGEKGASVIAAALDGLLQDIAHHPDHRMREAFDASVRRLIERLQNDPEYEQRVEKLRHYLLHDEKLASYLRELWLGLRVKIEKDLADEHSQIARKATAMGRWLGQSLAHDEALRSSMNERLKRWATALAPDVSQFIGQHIADTVKRWDAEQLSELIETHIGKDLQYIRINGTLVGGAIGLALFLLSHAGSLWRSLRQMLA</sequence>
<keyword evidence="1" id="KW-1133">Transmembrane helix</keyword>
<dbReference type="RefSeq" id="WP_066475739.1">
    <property type="nucleotide sequence ID" value="NZ_BCNT01000005.1"/>
</dbReference>
<gene>
    <name evidence="2" type="ORF">ACFSW6_12335</name>
</gene>
<dbReference type="EMBL" id="JBHUMV010000005">
    <property type="protein sequence ID" value="MFD2754879.1"/>
    <property type="molecule type" value="Genomic_DNA"/>
</dbReference>
<evidence type="ECO:0000313" key="2">
    <source>
        <dbReference type="EMBL" id="MFD2754879.1"/>
    </source>
</evidence>
<proteinExistence type="predicted"/>
<dbReference type="Proteomes" id="UP001597463">
    <property type="component" value="Unassembled WGS sequence"/>
</dbReference>
<dbReference type="InterPro" id="IPR007383">
    <property type="entry name" value="DUF445"/>
</dbReference>
<reference evidence="3" key="1">
    <citation type="journal article" date="2019" name="Int. J. Syst. Evol. Microbiol.">
        <title>The Global Catalogue of Microorganisms (GCM) 10K type strain sequencing project: providing services to taxonomists for standard genome sequencing and annotation.</title>
        <authorList>
            <consortium name="The Broad Institute Genomics Platform"/>
            <consortium name="The Broad Institute Genome Sequencing Center for Infectious Disease"/>
            <person name="Wu L."/>
            <person name="Ma J."/>
        </authorList>
    </citation>
    <scope>NUCLEOTIDE SEQUENCE [LARGE SCALE GENOMIC DNA]</scope>
    <source>
        <strain evidence="3">TISTR 1906</strain>
    </source>
</reference>
<accession>A0ABW5UR07</accession>
<dbReference type="PANTHER" id="PTHR38442:SF1">
    <property type="entry name" value="INNER MEMBRANE PROTEIN"/>
    <property type="match status" value="1"/>
</dbReference>
<comment type="caution">
    <text evidence="2">The sequence shown here is derived from an EMBL/GenBank/DDBJ whole genome shotgun (WGS) entry which is preliminary data.</text>
</comment>
<keyword evidence="3" id="KW-1185">Reference proteome</keyword>
<evidence type="ECO:0000313" key="3">
    <source>
        <dbReference type="Proteomes" id="UP001597463"/>
    </source>
</evidence>
<organism evidence="2 3">
    <name type="scientific">Comamonas terrae</name>
    <dbReference type="NCBI Taxonomy" id="673548"/>
    <lineage>
        <taxon>Bacteria</taxon>
        <taxon>Pseudomonadati</taxon>
        <taxon>Pseudomonadota</taxon>
        <taxon>Betaproteobacteria</taxon>
        <taxon>Burkholderiales</taxon>
        <taxon>Comamonadaceae</taxon>
        <taxon>Comamonas</taxon>
    </lineage>
</organism>
<protein>
    <submittedName>
        <fullName evidence="2">DUF445 domain-containing protein</fullName>
    </submittedName>
</protein>
<dbReference type="Pfam" id="PF04286">
    <property type="entry name" value="DUF445"/>
    <property type="match status" value="1"/>
</dbReference>
<keyword evidence="1" id="KW-0812">Transmembrane</keyword>
<keyword evidence="1" id="KW-0472">Membrane</keyword>
<feature type="transmembrane region" description="Helical" evidence="1">
    <location>
        <begin position="414"/>
        <end position="433"/>
    </location>
</feature>
<dbReference type="PANTHER" id="PTHR38442">
    <property type="entry name" value="INNER MEMBRANE PROTEIN-RELATED"/>
    <property type="match status" value="1"/>
</dbReference>